<dbReference type="Proteomes" id="UP000887565">
    <property type="component" value="Unplaced"/>
</dbReference>
<dbReference type="AlphaFoldDB" id="A0A915KH96"/>
<keyword evidence="1" id="KW-1185">Reference proteome</keyword>
<organism evidence="1 2">
    <name type="scientific">Romanomermis culicivorax</name>
    <name type="common">Nematode worm</name>
    <dbReference type="NCBI Taxonomy" id="13658"/>
    <lineage>
        <taxon>Eukaryota</taxon>
        <taxon>Metazoa</taxon>
        <taxon>Ecdysozoa</taxon>
        <taxon>Nematoda</taxon>
        <taxon>Enoplea</taxon>
        <taxon>Dorylaimia</taxon>
        <taxon>Mermithida</taxon>
        <taxon>Mermithoidea</taxon>
        <taxon>Mermithidae</taxon>
        <taxon>Romanomermis</taxon>
    </lineage>
</organism>
<sequence>MVGGGETSGQKRSVMTFFPANTRSRTSHSGIFSMAFSFWGLLTISHASQETRPIFRPLLLRSTINSMTEGGTVEPPVEAAIIYVWNIE</sequence>
<accession>A0A915KH96</accession>
<protein>
    <submittedName>
        <fullName evidence="2">Uncharacterized protein</fullName>
    </submittedName>
</protein>
<reference evidence="2" key="1">
    <citation type="submission" date="2022-11" db="UniProtKB">
        <authorList>
            <consortium name="WormBaseParasite"/>
        </authorList>
    </citation>
    <scope>IDENTIFICATION</scope>
</reference>
<evidence type="ECO:0000313" key="2">
    <source>
        <dbReference type="WBParaSite" id="nRc.2.0.1.t37309-RA"/>
    </source>
</evidence>
<evidence type="ECO:0000313" key="1">
    <source>
        <dbReference type="Proteomes" id="UP000887565"/>
    </source>
</evidence>
<dbReference type="WBParaSite" id="nRc.2.0.1.t37309-RA">
    <property type="protein sequence ID" value="nRc.2.0.1.t37309-RA"/>
    <property type="gene ID" value="nRc.2.0.1.g37309"/>
</dbReference>
<proteinExistence type="predicted"/>
<name>A0A915KH96_ROMCU</name>